<evidence type="ECO:0000256" key="1">
    <source>
        <dbReference type="SAM" id="MobiDB-lite"/>
    </source>
</evidence>
<gene>
    <name evidence="2" type="ORF">Tco_1005938</name>
</gene>
<name>A0ABQ5FGE9_9ASTR</name>
<dbReference type="Proteomes" id="UP001151760">
    <property type="component" value="Unassembled WGS sequence"/>
</dbReference>
<feature type="region of interest" description="Disordered" evidence="1">
    <location>
        <begin position="55"/>
        <end position="78"/>
    </location>
</feature>
<feature type="compositionally biased region" description="Polar residues" evidence="1">
    <location>
        <begin position="56"/>
        <end position="68"/>
    </location>
</feature>
<protein>
    <submittedName>
        <fullName evidence="2">Uncharacterized protein</fullName>
    </submittedName>
</protein>
<reference evidence="2" key="2">
    <citation type="submission" date="2022-01" db="EMBL/GenBank/DDBJ databases">
        <authorList>
            <person name="Yamashiro T."/>
            <person name="Shiraishi A."/>
            <person name="Satake H."/>
            <person name="Nakayama K."/>
        </authorList>
    </citation>
    <scope>NUCLEOTIDE SEQUENCE</scope>
</reference>
<proteinExistence type="predicted"/>
<reference evidence="2" key="1">
    <citation type="journal article" date="2022" name="Int. J. Mol. Sci.">
        <title>Draft Genome of Tanacetum Coccineum: Genomic Comparison of Closely Related Tanacetum-Family Plants.</title>
        <authorList>
            <person name="Yamashiro T."/>
            <person name="Shiraishi A."/>
            <person name="Nakayama K."/>
            <person name="Satake H."/>
        </authorList>
    </citation>
    <scope>NUCLEOTIDE SEQUENCE</scope>
</reference>
<keyword evidence="3" id="KW-1185">Reference proteome</keyword>
<dbReference type="EMBL" id="BQNB010017373">
    <property type="protein sequence ID" value="GJT62405.1"/>
    <property type="molecule type" value="Genomic_DNA"/>
</dbReference>
<sequence>MDLETAQNNVVAKFPLLKQGDYEMWKLRIEQYFQVQDYALWDVIENGNSFKPVARTTANADGTSTSTIPGPVTTEEKA</sequence>
<comment type="caution">
    <text evidence="2">The sequence shown here is derived from an EMBL/GenBank/DDBJ whole genome shotgun (WGS) entry which is preliminary data.</text>
</comment>
<evidence type="ECO:0000313" key="3">
    <source>
        <dbReference type="Proteomes" id="UP001151760"/>
    </source>
</evidence>
<evidence type="ECO:0000313" key="2">
    <source>
        <dbReference type="EMBL" id="GJT62405.1"/>
    </source>
</evidence>
<organism evidence="2 3">
    <name type="scientific">Tanacetum coccineum</name>
    <dbReference type="NCBI Taxonomy" id="301880"/>
    <lineage>
        <taxon>Eukaryota</taxon>
        <taxon>Viridiplantae</taxon>
        <taxon>Streptophyta</taxon>
        <taxon>Embryophyta</taxon>
        <taxon>Tracheophyta</taxon>
        <taxon>Spermatophyta</taxon>
        <taxon>Magnoliopsida</taxon>
        <taxon>eudicotyledons</taxon>
        <taxon>Gunneridae</taxon>
        <taxon>Pentapetalae</taxon>
        <taxon>asterids</taxon>
        <taxon>campanulids</taxon>
        <taxon>Asterales</taxon>
        <taxon>Asteraceae</taxon>
        <taxon>Asteroideae</taxon>
        <taxon>Anthemideae</taxon>
        <taxon>Anthemidinae</taxon>
        <taxon>Tanacetum</taxon>
    </lineage>
</organism>
<accession>A0ABQ5FGE9</accession>